<dbReference type="Gene3D" id="3.40.50.2300">
    <property type="match status" value="1"/>
</dbReference>
<evidence type="ECO:0000259" key="10">
    <source>
        <dbReference type="PROSITE" id="PS51755"/>
    </source>
</evidence>
<keyword evidence="4 8" id="KW-0238">DNA-binding</keyword>
<feature type="modified residue" description="4-aspartylphosphate" evidence="7">
    <location>
        <position position="56"/>
    </location>
</feature>
<dbReference type="EMBL" id="CP013068">
    <property type="protein sequence ID" value="ALV26589.1"/>
    <property type="molecule type" value="Genomic_DNA"/>
</dbReference>
<keyword evidence="12" id="KW-1185">Reference proteome</keyword>
<dbReference type="PANTHER" id="PTHR48111">
    <property type="entry name" value="REGULATOR OF RPOS"/>
    <property type="match status" value="1"/>
</dbReference>
<proteinExistence type="predicted"/>
<keyword evidence="5" id="KW-0804">Transcription</keyword>
<accession>A0A0U3PHB3</accession>
<dbReference type="GO" id="GO:0000156">
    <property type="term" value="F:phosphorelay response regulator activity"/>
    <property type="evidence" value="ECO:0007669"/>
    <property type="project" value="TreeGrafter"/>
</dbReference>
<dbReference type="InterPro" id="IPR016032">
    <property type="entry name" value="Sig_transdc_resp-reg_C-effctor"/>
</dbReference>
<dbReference type="PROSITE" id="PS50110">
    <property type="entry name" value="RESPONSE_REGULATORY"/>
    <property type="match status" value="1"/>
</dbReference>
<dbReference type="Pfam" id="PF00486">
    <property type="entry name" value="Trans_reg_C"/>
    <property type="match status" value="1"/>
</dbReference>
<dbReference type="RefSeq" id="WP_058898291.1">
    <property type="nucleotide sequence ID" value="NZ_CP013068.1"/>
</dbReference>
<dbReference type="GO" id="GO:0005829">
    <property type="term" value="C:cytosol"/>
    <property type="evidence" value="ECO:0007669"/>
    <property type="project" value="TreeGrafter"/>
</dbReference>
<keyword evidence="2" id="KW-0902">Two-component regulatory system</keyword>
<dbReference type="GO" id="GO:0032993">
    <property type="term" value="C:protein-DNA complex"/>
    <property type="evidence" value="ECO:0007669"/>
    <property type="project" value="TreeGrafter"/>
</dbReference>
<evidence type="ECO:0000256" key="8">
    <source>
        <dbReference type="PROSITE-ProRule" id="PRU01091"/>
    </source>
</evidence>
<dbReference type="CDD" id="cd17624">
    <property type="entry name" value="REC_OmpR_PmrA-like"/>
    <property type="match status" value="1"/>
</dbReference>
<dbReference type="InterPro" id="IPR039420">
    <property type="entry name" value="WalR-like"/>
</dbReference>
<dbReference type="InterPro" id="IPR036388">
    <property type="entry name" value="WH-like_DNA-bd_sf"/>
</dbReference>
<dbReference type="Proteomes" id="UP000064921">
    <property type="component" value="Chromosome"/>
</dbReference>
<dbReference type="SUPFAM" id="SSF46894">
    <property type="entry name" value="C-terminal effector domain of the bipartite response regulators"/>
    <property type="match status" value="1"/>
</dbReference>
<dbReference type="PANTHER" id="PTHR48111:SF22">
    <property type="entry name" value="REGULATOR OF RPOS"/>
    <property type="match status" value="1"/>
</dbReference>
<dbReference type="Gene3D" id="6.10.250.690">
    <property type="match status" value="1"/>
</dbReference>
<protein>
    <recommendedName>
        <fullName evidence="6">Cell cycle response regulator CtrA</fullName>
    </recommendedName>
</protein>
<dbReference type="SMART" id="SM00448">
    <property type="entry name" value="REC"/>
    <property type="match status" value="1"/>
</dbReference>
<organism evidence="11 12">
    <name type="scientific">Pannonibacter phragmitetus</name>
    <dbReference type="NCBI Taxonomy" id="121719"/>
    <lineage>
        <taxon>Bacteria</taxon>
        <taxon>Pseudomonadati</taxon>
        <taxon>Pseudomonadota</taxon>
        <taxon>Alphaproteobacteria</taxon>
        <taxon>Hyphomicrobiales</taxon>
        <taxon>Stappiaceae</taxon>
        <taxon>Pannonibacter</taxon>
    </lineage>
</organism>
<feature type="domain" description="Response regulatory" evidence="9">
    <location>
        <begin position="3"/>
        <end position="121"/>
    </location>
</feature>
<dbReference type="SUPFAM" id="SSF52172">
    <property type="entry name" value="CheY-like"/>
    <property type="match status" value="1"/>
</dbReference>
<reference evidence="11 12" key="1">
    <citation type="submission" date="2015-10" db="EMBL/GenBank/DDBJ databases">
        <title>The world's first case of liver abscess caused by Pannonibacter phragmitetus.</title>
        <authorList>
            <person name="Ming D."/>
            <person name="Wang M."/>
            <person name="Zhou Y."/>
            <person name="Jiang T."/>
            <person name="Hu S."/>
        </authorList>
    </citation>
    <scope>NUCLEOTIDE SEQUENCE [LARGE SCALE GENOMIC DNA]</scope>
    <source>
        <strain evidence="11 12">31801</strain>
    </source>
</reference>
<dbReference type="InterPro" id="IPR001789">
    <property type="entry name" value="Sig_transdc_resp-reg_receiver"/>
</dbReference>
<evidence type="ECO:0000259" key="9">
    <source>
        <dbReference type="PROSITE" id="PS50110"/>
    </source>
</evidence>
<feature type="domain" description="OmpR/PhoB-type" evidence="10">
    <location>
        <begin position="137"/>
        <end position="235"/>
    </location>
</feature>
<keyword evidence="1 7" id="KW-0597">Phosphoprotein</keyword>
<evidence type="ECO:0000313" key="12">
    <source>
        <dbReference type="Proteomes" id="UP000064921"/>
    </source>
</evidence>
<dbReference type="KEGG" id="pphr:APZ00_05435"/>
<dbReference type="InterPro" id="IPR001867">
    <property type="entry name" value="OmpR/PhoB-type_DNA-bd"/>
</dbReference>
<evidence type="ECO:0000256" key="6">
    <source>
        <dbReference type="ARBA" id="ARBA00040524"/>
    </source>
</evidence>
<evidence type="ECO:0000256" key="4">
    <source>
        <dbReference type="ARBA" id="ARBA00023125"/>
    </source>
</evidence>
<dbReference type="CDD" id="cd00383">
    <property type="entry name" value="trans_reg_C"/>
    <property type="match status" value="1"/>
</dbReference>
<dbReference type="InterPro" id="IPR011006">
    <property type="entry name" value="CheY-like_superfamily"/>
</dbReference>
<dbReference type="AlphaFoldDB" id="A0A0U3PHB3"/>
<feature type="DNA-binding region" description="OmpR/PhoB-type" evidence="8">
    <location>
        <begin position="137"/>
        <end position="235"/>
    </location>
</feature>
<dbReference type="GO" id="GO:0006355">
    <property type="term" value="P:regulation of DNA-templated transcription"/>
    <property type="evidence" value="ECO:0007669"/>
    <property type="project" value="InterPro"/>
</dbReference>
<sequence>MTHVLLIEDDTRIAGFLTRGLRAEGFNVRHAANGSDGLQAARELQAGGESAVVILDLMLPDIHGLDLCRTLRRQGIGLPVLMLTAMRETTDRVTGLRMGADDYLCKPFDFEELLARIEALARRAGLPQASAGPAGSTQVTRLGSLLLDRNAMTATCRGTPLDLTATELRMLMTFAAAPGRLFSRERLLAEVWEADRDPLTNVIDVYVARLRKKIGKGPDLPKIQTLRGLGYRLILPSDSADPAH</sequence>
<dbReference type="STRING" id="121719.APZ00_05435"/>
<evidence type="ECO:0000256" key="7">
    <source>
        <dbReference type="PROSITE-ProRule" id="PRU00169"/>
    </source>
</evidence>
<dbReference type="SMART" id="SM00862">
    <property type="entry name" value="Trans_reg_C"/>
    <property type="match status" value="1"/>
</dbReference>
<evidence type="ECO:0000256" key="3">
    <source>
        <dbReference type="ARBA" id="ARBA00023015"/>
    </source>
</evidence>
<evidence type="ECO:0000256" key="1">
    <source>
        <dbReference type="ARBA" id="ARBA00022553"/>
    </source>
</evidence>
<keyword evidence="3" id="KW-0805">Transcription regulation</keyword>
<evidence type="ECO:0000256" key="2">
    <source>
        <dbReference type="ARBA" id="ARBA00023012"/>
    </source>
</evidence>
<evidence type="ECO:0000256" key="5">
    <source>
        <dbReference type="ARBA" id="ARBA00023163"/>
    </source>
</evidence>
<evidence type="ECO:0000313" key="11">
    <source>
        <dbReference type="EMBL" id="ALV26589.1"/>
    </source>
</evidence>
<dbReference type="Pfam" id="PF00072">
    <property type="entry name" value="Response_reg"/>
    <property type="match status" value="1"/>
</dbReference>
<dbReference type="GO" id="GO:0000976">
    <property type="term" value="F:transcription cis-regulatory region binding"/>
    <property type="evidence" value="ECO:0007669"/>
    <property type="project" value="TreeGrafter"/>
</dbReference>
<gene>
    <name evidence="11" type="ORF">APZ00_05435</name>
</gene>
<dbReference type="PROSITE" id="PS51755">
    <property type="entry name" value="OMPR_PHOB"/>
    <property type="match status" value="1"/>
</dbReference>
<name>A0A0U3PHB3_9HYPH</name>
<dbReference type="Gene3D" id="1.10.10.10">
    <property type="entry name" value="Winged helix-like DNA-binding domain superfamily/Winged helix DNA-binding domain"/>
    <property type="match status" value="1"/>
</dbReference>